<protein>
    <submittedName>
        <fullName evidence="2">Uncharacterized protein</fullName>
    </submittedName>
</protein>
<gene>
    <name evidence="2" type="ORF">JCM16774_1110</name>
</gene>
<evidence type="ECO:0000313" key="3">
    <source>
        <dbReference type="Proteomes" id="UP000321606"/>
    </source>
</evidence>
<proteinExistence type="predicted"/>
<accession>A0A510JA21</accession>
<dbReference type="Proteomes" id="UP000321606">
    <property type="component" value="Chromosome"/>
</dbReference>
<dbReference type="STRING" id="714315.GCA_000516535_01104"/>
<feature type="transmembrane region" description="Helical" evidence="1">
    <location>
        <begin position="41"/>
        <end position="64"/>
    </location>
</feature>
<keyword evidence="1" id="KW-0812">Transmembrane</keyword>
<keyword evidence="1" id="KW-1133">Transmembrane helix</keyword>
<dbReference type="EMBL" id="AP019822">
    <property type="protein sequence ID" value="BBM36178.1"/>
    <property type="molecule type" value="Genomic_DNA"/>
</dbReference>
<keyword evidence="1" id="KW-0472">Membrane</keyword>
<feature type="transmembrane region" description="Helical" evidence="1">
    <location>
        <begin position="7"/>
        <end position="29"/>
    </location>
</feature>
<reference evidence="2 3" key="1">
    <citation type="submission" date="2019-07" db="EMBL/GenBank/DDBJ databases">
        <title>Complete Genome Sequence of Leptotrichia goodfellowii Strain JCM 16774.</title>
        <authorList>
            <person name="Watanabe S."/>
            <person name="Cui L."/>
        </authorList>
    </citation>
    <scope>NUCLEOTIDE SEQUENCE [LARGE SCALE GENOMIC DNA]</scope>
    <source>
        <strain evidence="2 3">JCM16774</strain>
    </source>
</reference>
<organism evidence="2 3">
    <name type="scientific">Pseudoleptotrichia goodfellowii</name>
    <dbReference type="NCBI Taxonomy" id="157692"/>
    <lineage>
        <taxon>Bacteria</taxon>
        <taxon>Fusobacteriati</taxon>
        <taxon>Fusobacteriota</taxon>
        <taxon>Fusobacteriia</taxon>
        <taxon>Fusobacteriales</taxon>
        <taxon>Leptotrichiaceae</taxon>
        <taxon>Pseudoleptotrichia</taxon>
    </lineage>
</organism>
<feature type="transmembrane region" description="Helical" evidence="1">
    <location>
        <begin position="108"/>
        <end position="126"/>
    </location>
</feature>
<evidence type="ECO:0000313" key="2">
    <source>
        <dbReference type="EMBL" id="BBM36178.1"/>
    </source>
</evidence>
<dbReference type="KEGG" id="lgo:JCM16774_1110"/>
<name>A0A510JA21_9FUSO</name>
<dbReference type="AlphaFoldDB" id="A0A510JA21"/>
<sequence>MSTLFKWNMFITSFFPLWISIIIIEIWSIYEKEEKFEKYNIEIILLIILSLLVFSSFIYMFLLLRNIRRGKKGKEEGKIIEAKNSNKLTSEFLLAYILPMISFDFTELKGIVIFLIYFITLSFLCIKNKNFYTNIILEIIGYSIYECKIEKDEKNKEVLVLSRNNLTQSLPKLIDYFDFENTVLIEI</sequence>
<evidence type="ECO:0000256" key="1">
    <source>
        <dbReference type="SAM" id="Phobius"/>
    </source>
</evidence>